<keyword evidence="5 7" id="KW-1133">Transmembrane helix</keyword>
<keyword evidence="6 7" id="KW-0472">Membrane</keyword>
<feature type="transmembrane region" description="Helical" evidence="7">
    <location>
        <begin position="27"/>
        <end position="52"/>
    </location>
</feature>
<evidence type="ECO:0000256" key="4">
    <source>
        <dbReference type="ARBA" id="ARBA00022692"/>
    </source>
</evidence>
<dbReference type="GO" id="GO:0005886">
    <property type="term" value="C:plasma membrane"/>
    <property type="evidence" value="ECO:0007669"/>
    <property type="project" value="UniProtKB-SubCell"/>
</dbReference>
<comment type="subcellular location">
    <subcellularLocation>
        <location evidence="1 7">Cell membrane</location>
        <topology evidence="1 7">Multi-pass membrane protein</topology>
    </subcellularLocation>
</comment>
<dbReference type="Gene3D" id="1.10.3720.10">
    <property type="entry name" value="MetI-like"/>
    <property type="match status" value="1"/>
</dbReference>
<feature type="domain" description="ABC transmembrane type-1" evidence="8">
    <location>
        <begin position="91"/>
        <end position="280"/>
    </location>
</feature>
<dbReference type="Pfam" id="PF00528">
    <property type="entry name" value="BPD_transp_1"/>
    <property type="match status" value="1"/>
</dbReference>
<feature type="transmembrane region" description="Helical" evidence="7">
    <location>
        <begin position="159"/>
        <end position="180"/>
    </location>
</feature>
<evidence type="ECO:0000313" key="9">
    <source>
        <dbReference type="EMBL" id="MXY93028.1"/>
    </source>
</evidence>
<dbReference type="PANTHER" id="PTHR43744:SF12">
    <property type="entry name" value="ABC TRANSPORTER PERMEASE PROTEIN MG189-RELATED"/>
    <property type="match status" value="1"/>
</dbReference>
<reference evidence="9" key="1">
    <citation type="submission" date="2019-09" db="EMBL/GenBank/DDBJ databases">
        <title>Characterisation of the sponge microbiome using genome-centric metagenomics.</title>
        <authorList>
            <person name="Engelberts J.P."/>
            <person name="Robbins S.J."/>
            <person name="De Goeij J.M."/>
            <person name="Aranda M."/>
            <person name="Bell S.C."/>
            <person name="Webster N.S."/>
        </authorList>
    </citation>
    <scope>NUCLEOTIDE SEQUENCE</scope>
    <source>
        <strain evidence="9">SB0664_bin_27</strain>
    </source>
</reference>
<evidence type="ECO:0000256" key="5">
    <source>
        <dbReference type="ARBA" id="ARBA00022989"/>
    </source>
</evidence>
<keyword evidence="2 7" id="KW-0813">Transport</keyword>
<organism evidence="9">
    <name type="scientific">Caldilineaceae bacterium SB0664_bin_27</name>
    <dbReference type="NCBI Taxonomy" id="2605260"/>
    <lineage>
        <taxon>Bacteria</taxon>
        <taxon>Bacillati</taxon>
        <taxon>Chloroflexota</taxon>
        <taxon>Caldilineae</taxon>
        <taxon>Caldilineales</taxon>
        <taxon>Caldilineaceae</taxon>
    </lineage>
</organism>
<dbReference type="SUPFAM" id="SSF161098">
    <property type="entry name" value="MetI-like"/>
    <property type="match status" value="1"/>
</dbReference>
<feature type="transmembrane region" description="Helical" evidence="7">
    <location>
        <begin position="201"/>
        <end position="226"/>
    </location>
</feature>
<dbReference type="GO" id="GO:0055085">
    <property type="term" value="P:transmembrane transport"/>
    <property type="evidence" value="ECO:0007669"/>
    <property type="project" value="InterPro"/>
</dbReference>
<dbReference type="AlphaFoldDB" id="A0A6B0YU99"/>
<dbReference type="CDD" id="cd06261">
    <property type="entry name" value="TM_PBP2"/>
    <property type="match status" value="1"/>
</dbReference>
<evidence type="ECO:0000256" key="3">
    <source>
        <dbReference type="ARBA" id="ARBA00022475"/>
    </source>
</evidence>
<dbReference type="PROSITE" id="PS50928">
    <property type="entry name" value="ABC_TM1"/>
    <property type="match status" value="1"/>
</dbReference>
<sequence>MTSERIPTSTFNQDSLRRRDGSGREVAAYWLSLVLVTSGALVMIVPFVFMVLTSFKTQADIIAIPAVWLPSQLTLDNFVQVWNRTLLLRSLVNTAYVAVVITAATVFSSSLMGFVFSKYEFRGRDIIFAISLAGMMLPFYVISIPLYLIIISLGWVNSYAALIVPSLYNSFGVFLMRQFMFSIPWELLDSARLDGCSEFRIFWSIALPLAKSAAGALSLLNLMVYWNWFFWPLIVLNSEEKFTISLTLTKFMGLYWTEYGPLTAGSFLAVIPIVVTFLVLQRYFVEGIATTGMKG</sequence>
<comment type="similarity">
    <text evidence="7">Belongs to the binding-protein-dependent transport system permease family.</text>
</comment>
<name>A0A6B0YU99_9CHLR</name>
<dbReference type="InterPro" id="IPR035906">
    <property type="entry name" value="MetI-like_sf"/>
</dbReference>
<dbReference type="EMBL" id="VXRG01000053">
    <property type="protein sequence ID" value="MXY93028.1"/>
    <property type="molecule type" value="Genomic_DNA"/>
</dbReference>
<evidence type="ECO:0000256" key="1">
    <source>
        <dbReference type="ARBA" id="ARBA00004651"/>
    </source>
</evidence>
<proteinExistence type="inferred from homology"/>
<protein>
    <submittedName>
        <fullName evidence="9">Carbohydrate ABC transporter permease</fullName>
    </submittedName>
</protein>
<feature type="transmembrane region" description="Helical" evidence="7">
    <location>
        <begin position="95"/>
        <end position="116"/>
    </location>
</feature>
<evidence type="ECO:0000259" key="8">
    <source>
        <dbReference type="PROSITE" id="PS50928"/>
    </source>
</evidence>
<gene>
    <name evidence="9" type="ORF">F4Y42_06205</name>
</gene>
<feature type="transmembrane region" description="Helical" evidence="7">
    <location>
        <begin position="128"/>
        <end position="153"/>
    </location>
</feature>
<accession>A0A6B0YU99</accession>
<evidence type="ECO:0000256" key="7">
    <source>
        <dbReference type="RuleBase" id="RU363032"/>
    </source>
</evidence>
<keyword evidence="4 7" id="KW-0812">Transmembrane</keyword>
<feature type="transmembrane region" description="Helical" evidence="7">
    <location>
        <begin position="259"/>
        <end position="280"/>
    </location>
</feature>
<evidence type="ECO:0000256" key="6">
    <source>
        <dbReference type="ARBA" id="ARBA00023136"/>
    </source>
</evidence>
<evidence type="ECO:0000256" key="2">
    <source>
        <dbReference type="ARBA" id="ARBA00022448"/>
    </source>
</evidence>
<keyword evidence="3" id="KW-1003">Cell membrane</keyword>
<dbReference type="PANTHER" id="PTHR43744">
    <property type="entry name" value="ABC TRANSPORTER PERMEASE PROTEIN MG189-RELATED-RELATED"/>
    <property type="match status" value="1"/>
</dbReference>
<dbReference type="InterPro" id="IPR000515">
    <property type="entry name" value="MetI-like"/>
</dbReference>
<comment type="caution">
    <text evidence="9">The sequence shown here is derived from an EMBL/GenBank/DDBJ whole genome shotgun (WGS) entry which is preliminary data.</text>
</comment>